<dbReference type="AlphaFoldDB" id="A0AAD8N7V0"/>
<evidence type="ECO:0000313" key="9">
    <source>
        <dbReference type="Proteomes" id="UP001237642"/>
    </source>
</evidence>
<dbReference type="InterPro" id="IPR045084">
    <property type="entry name" value="AIB/MYC-like"/>
</dbReference>
<accession>A0AAD8N7V0</accession>
<protein>
    <recommendedName>
        <fullName evidence="5">Transcription factor</fullName>
        <shortName evidence="5">bHLH transcription factor</shortName>
    </recommendedName>
    <alternativeName>
        <fullName evidence="5">Basic helix-loop-helix protein</fullName>
    </alternativeName>
</protein>
<comment type="caution">
    <text evidence="8">The sequence shown here is derived from an EMBL/GenBank/DDBJ whole genome shotgun (WGS) entry which is preliminary data.</text>
</comment>
<name>A0AAD8N7V0_9APIA</name>
<evidence type="ECO:0000256" key="6">
    <source>
        <dbReference type="SAM" id="MobiDB-lite"/>
    </source>
</evidence>
<evidence type="ECO:0000256" key="3">
    <source>
        <dbReference type="ARBA" id="ARBA00023163"/>
    </source>
</evidence>
<evidence type="ECO:0000259" key="7">
    <source>
        <dbReference type="PROSITE" id="PS50888"/>
    </source>
</evidence>
<evidence type="ECO:0000256" key="4">
    <source>
        <dbReference type="ARBA" id="ARBA00023242"/>
    </source>
</evidence>
<proteinExistence type="predicted"/>
<dbReference type="GO" id="GO:0005634">
    <property type="term" value="C:nucleus"/>
    <property type="evidence" value="ECO:0007669"/>
    <property type="project" value="UniProtKB-SubCell"/>
</dbReference>
<reference evidence="8" key="1">
    <citation type="submission" date="2023-02" db="EMBL/GenBank/DDBJ databases">
        <title>Genome of toxic invasive species Heracleum sosnowskyi carries increased number of genes despite the absence of recent whole-genome duplications.</title>
        <authorList>
            <person name="Schelkunov M."/>
            <person name="Shtratnikova V."/>
            <person name="Makarenko M."/>
            <person name="Klepikova A."/>
            <person name="Omelchenko D."/>
            <person name="Novikova G."/>
            <person name="Obukhova E."/>
            <person name="Bogdanov V."/>
            <person name="Penin A."/>
            <person name="Logacheva M."/>
        </authorList>
    </citation>
    <scope>NUCLEOTIDE SEQUENCE</scope>
    <source>
        <strain evidence="8">Hsosn_3</strain>
        <tissue evidence="8">Leaf</tissue>
    </source>
</reference>
<dbReference type="InterPro" id="IPR036638">
    <property type="entry name" value="HLH_DNA-bd_sf"/>
</dbReference>
<feature type="region of interest" description="Disordered" evidence="6">
    <location>
        <begin position="321"/>
        <end position="351"/>
    </location>
</feature>
<reference evidence="8" key="2">
    <citation type="submission" date="2023-05" db="EMBL/GenBank/DDBJ databases">
        <authorList>
            <person name="Schelkunov M.I."/>
        </authorList>
    </citation>
    <scope>NUCLEOTIDE SEQUENCE</scope>
    <source>
        <strain evidence="8">Hsosn_3</strain>
        <tissue evidence="8">Leaf</tissue>
    </source>
</reference>
<dbReference type="GO" id="GO:0046983">
    <property type="term" value="F:protein dimerization activity"/>
    <property type="evidence" value="ECO:0007669"/>
    <property type="project" value="InterPro"/>
</dbReference>
<evidence type="ECO:0000256" key="5">
    <source>
        <dbReference type="RuleBase" id="RU369104"/>
    </source>
</evidence>
<dbReference type="PANTHER" id="PTHR11514">
    <property type="entry name" value="MYC"/>
    <property type="match status" value="1"/>
</dbReference>
<dbReference type="SUPFAM" id="SSF47459">
    <property type="entry name" value="HLH, helix-loop-helix DNA-binding domain"/>
    <property type="match status" value="1"/>
</dbReference>
<dbReference type="GO" id="GO:0003700">
    <property type="term" value="F:DNA-binding transcription factor activity"/>
    <property type="evidence" value="ECO:0007669"/>
    <property type="project" value="InterPro"/>
</dbReference>
<dbReference type="EMBL" id="JAUIZM010000002">
    <property type="protein sequence ID" value="KAK1399137.1"/>
    <property type="molecule type" value="Genomic_DNA"/>
</dbReference>
<dbReference type="CDD" id="cd11449">
    <property type="entry name" value="bHLH_AtAIB_like"/>
    <property type="match status" value="1"/>
</dbReference>
<dbReference type="Proteomes" id="UP001237642">
    <property type="component" value="Unassembled WGS sequence"/>
</dbReference>
<dbReference type="PANTHER" id="PTHR11514:SF53">
    <property type="entry name" value="TRANSCRIPTION FACTOR BHLH3"/>
    <property type="match status" value="1"/>
</dbReference>
<comment type="subcellular location">
    <subcellularLocation>
        <location evidence="1 5">Nucleus</location>
    </subcellularLocation>
</comment>
<keyword evidence="2 5" id="KW-0805">Transcription regulation</keyword>
<dbReference type="InterPro" id="IPR011598">
    <property type="entry name" value="bHLH_dom"/>
</dbReference>
<evidence type="ECO:0000313" key="8">
    <source>
        <dbReference type="EMBL" id="KAK1399137.1"/>
    </source>
</evidence>
<feature type="compositionally biased region" description="Basic and acidic residues" evidence="6">
    <location>
        <begin position="340"/>
        <end position="351"/>
    </location>
</feature>
<keyword evidence="9" id="KW-1185">Reference proteome</keyword>
<keyword evidence="3 5" id="KW-0804">Transcription</keyword>
<evidence type="ECO:0000256" key="1">
    <source>
        <dbReference type="ARBA" id="ARBA00004123"/>
    </source>
</evidence>
<feature type="domain" description="BHLH" evidence="7">
    <location>
        <begin position="343"/>
        <end position="392"/>
    </location>
</feature>
<dbReference type="InterPro" id="IPR025610">
    <property type="entry name" value="MYC/MYB_N"/>
</dbReference>
<dbReference type="PROSITE" id="PS50888">
    <property type="entry name" value="BHLH"/>
    <property type="match status" value="1"/>
</dbReference>
<dbReference type="Pfam" id="PF00010">
    <property type="entry name" value="HLH"/>
    <property type="match status" value="1"/>
</dbReference>
<sequence>MGEKFWVKEEDKALVESVLGGEAFEYLVWLASSNVFLEFAAPARDLGLQTGLHKILEGSNWSYAVFWQVCNTKSGRSALIWGDGHCAKNEGDEMEDRNSGGDSKKRVLDMLHACFKGSGERNLAANMDSVSDLDMLYLTSMYYAFPFDKPSSPSQSFNSSRSLWGSDMKSSLEHYQSRSFLAKMARLETVVFIPLKSGVVELGSRKVVPEDQNLIQMVKSLFGKSHAVRANVSPKIFGQDLSLGAAKPGPISISFMPKVEEDLYYSADPPVLSASQVYGNSSNGHKNNENEVKFFPQMNQVVAGELNPQALASAFEQGMDDSLLQSDDRKPRKRGRKPANGRDEPLNHVEAERQRREKLNQRFYALRAVVPNISKMDKASLLGDAISYITDLQSRIRMLETEKDVGSNKQQQCGIPDIEFHTTQDNTVVRVSCPLDAHPVAKVIKTLRELDVLTQDSSVSTSDSGEIVHTFSITTQGGTAEDLKEKLSTALSI</sequence>
<dbReference type="FunFam" id="4.10.280.10:FF:000078">
    <property type="entry name" value="Transcription factor bHLH13"/>
    <property type="match status" value="1"/>
</dbReference>
<gene>
    <name evidence="8" type="ORF">POM88_009000</name>
</gene>
<dbReference type="Gene3D" id="4.10.280.10">
    <property type="entry name" value="Helix-loop-helix DNA-binding domain"/>
    <property type="match status" value="1"/>
</dbReference>
<evidence type="ECO:0000256" key="2">
    <source>
        <dbReference type="ARBA" id="ARBA00023015"/>
    </source>
</evidence>
<dbReference type="GO" id="GO:0000976">
    <property type="term" value="F:transcription cis-regulatory region binding"/>
    <property type="evidence" value="ECO:0007669"/>
    <property type="project" value="TreeGrafter"/>
</dbReference>
<dbReference type="SMART" id="SM00353">
    <property type="entry name" value="HLH"/>
    <property type="match status" value="1"/>
</dbReference>
<organism evidence="8 9">
    <name type="scientific">Heracleum sosnowskyi</name>
    <dbReference type="NCBI Taxonomy" id="360622"/>
    <lineage>
        <taxon>Eukaryota</taxon>
        <taxon>Viridiplantae</taxon>
        <taxon>Streptophyta</taxon>
        <taxon>Embryophyta</taxon>
        <taxon>Tracheophyta</taxon>
        <taxon>Spermatophyta</taxon>
        <taxon>Magnoliopsida</taxon>
        <taxon>eudicotyledons</taxon>
        <taxon>Gunneridae</taxon>
        <taxon>Pentapetalae</taxon>
        <taxon>asterids</taxon>
        <taxon>campanulids</taxon>
        <taxon>Apiales</taxon>
        <taxon>Apiaceae</taxon>
        <taxon>Apioideae</taxon>
        <taxon>apioid superclade</taxon>
        <taxon>Tordylieae</taxon>
        <taxon>Tordyliinae</taxon>
        <taxon>Heracleum</taxon>
    </lineage>
</organism>
<dbReference type="Pfam" id="PF14215">
    <property type="entry name" value="bHLH-MYC_N"/>
    <property type="match status" value="1"/>
</dbReference>
<keyword evidence="4 5" id="KW-0539">Nucleus</keyword>